<sequence>MGKWKVFYEDWQMECCGTPFAVGDEVSWPLLLIESGDWEDEVSKVVGEVAQVNGVRVLNDDSGLTVALHEDPVDQVAPEDLGEEKPGDRIRLVGLLSVERHGAQWPEVTGRVADIHLVSQEYAETDPASRTWEPVPGTRTLRPVEACPKWFTEAEPHTQGRHVREAGVLVTLEVPDH</sequence>
<protein>
    <submittedName>
        <fullName evidence="1">Uncharacterized protein</fullName>
    </submittedName>
</protein>
<reference evidence="1 2" key="1">
    <citation type="submission" date="2023-05" db="EMBL/GenBank/DDBJ databases">
        <title>Streptomyces fuscus sp. nov., a brown-black pigment producing actinomyces isolated from dry sand of Sea duck farm.</title>
        <authorList>
            <person name="Xie J."/>
            <person name="Shen N."/>
        </authorList>
    </citation>
    <scope>NUCLEOTIDE SEQUENCE [LARGE SCALE GENOMIC DNA]</scope>
    <source>
        <strain evidence="1 2">GXMU-J15</strain>
    </source>
</reference>
<comment type="caution">
    <text evidence="1">The sequence shown here is derived from an EMBL/GenBank/DDBJ whole genome shotgun (WGS) entry which is preliminary data.</text>
</comment>
<evidence type="ECO:0000313" key="1">
    <source>
        <dbReference type="EMBL" id="MDL2079116.1"/>
    </source>
</evidence>
<dbReference type="Pfam" id="PF20218">
    <property type="entry name" value="DUF6578"/>
    <property type="match status" value="1"/>
</dbReference>
<evidence type="ECO:0000313" key="2">
    <source>
        <dbReference type="Proteomes" id="UP001241926"/>
    </source>
</evidence>
<proteinExistence type="predicted"/>
<dbReference type="EMBL" id="JASJUS010000021">
    <property type="protein sequence ID" value="MDL2079116.1"/>
    <property type="molecule type" value="Genomic_DNA"/>
</dbReference>
<dbReference type="InterPro" id="IPR046485">
    <property type="entry name" value="DUF6578"/>
</dbReference>
<organism evidence="1 2">
    <name type="scientific">Streptomyces fuscus</name>
    <dbReference type="NCBI Taxonomy" id="3048495"/>
    <lineage>
        <taxon>Bacteria</taxon>
        <taxon>Bacillati</taxon>
        <taxon>Actinomycetota</taxon>
        <taxon>Actinomycetes</taxon>
        <taxon>Kitasatosporales</taxon>
        <taxon>Streptomycetaceae</taxon>
        <taxon>Streptomyces</taxon>
    </lineage>
</organism>
<accession>A0ABT7J2N3</accession>
<dbReference type="Proteomes" id="UP001241926">
    <property type="component" value="Unassembled WGS sequence"/>
</dbReference>
<gene>
    <name evidence="1" type="ORF">QNN03_22015</name>
</gene>
<keyword evidence="2" id="KW-1185">Reference proteome</keyword>
<name>A0ABT7J2N3_9ACTN</name>
<dbReference type="RefSeq" id="WP_250750960.1">
    <property type="nucleotide sequence ID" value="NZ_JASJUS010000021.1"/>
</dbReference>